<protein>
    <submittedName>
        <fullName evidence="3">Lipopolysaccharide heptosyltransferase family protein</fullName>
    </submittedName>
</protein>
<accession>A0A9X4R483</accession>
<sequence>MSMDDTRPRTAVQLQLNGMGDLVWHAQYFRCVAEQSQGGQISLIAAPTTMARELVGHEPWVREVIDFDRRPRRSERRKGRHSGWAGLLRFGAELAPRRFDRMVLFSDHPGRAILVCWRAGIRTILGFGETRLQRLLLTKTPWIQRYRGPAVAGYKDATAFSIAQGFCRAPIVPRISVRPDALARMRERLAPLQRPLHALAIGASEPYKQWGERNFVELANRLAARGHGVLLLGGPAESQLAKDIQARVEPALRGLVTTMTDGTVAESVAALSLVQSCIGNDTGAVQFAAGVGTHAFVVLGPRPPLEHDPEHVHMLQAARLADIGPADVESRVLAELG</sequence>
<evidence type="ECO:0000256" key="2">
    <source>
        <dbReference type="ARBA" id="ARBA00022679"/>
    </source>
</evidence>
<dbReference type="EMBL" id="SGUG01000013">
    <property type="protein sequence ID" value="MDG0862977.1"/>
    <property type="molecule type" value="Genomic_DNA"/>
</dbReference>
<dbReference type="Pfam" id="PF01075">
    <property type="entry name" value="Glyco_transf_9"/>
    <property type="match status" value="1"/>
</dbReference>
<dbReference type="AlphaFoldDB" id="A0A9X4R483"/>
<dbReference type="CDD" id="cd03789">
    <property type="entry name" value="GT9_LPS_heptosyltransferase"/>
    <property type="match status" value="1"/>
</dbReference>
<dbReference type="GO" id="GO:0008713">
    <property type="term" value="F:ADP-heptose-lipopolysaccharide heptosyltransferase activity"/>
    <property type="evidence" value="ECO:0007669"/>
    <property type="project" value="TreeGrafter"/>
</dbReference>
<keyword evidence="2" id="KW-0808">Transferase</keyword>
<dbReference type="GO" id="GO:0005829">
    <property type="term" value="C:cytosol"/>
    <property type="evidence" value="ECO:0007669"/>
    <property type="project" value="TreeGrafter"/>
</dbReference>
<comment type="caution">
    <text evidence="3">The sequence shown here is derived from an EMBL/GenBank/DDBJ whole genome shotgun (WGS) entry which is preliminary data.</text>
</comment>
<dbReference type="PANTHER" id="PTHR30160">
    <property type="entry name" value="TETRAACYLDISACCHARIDE 4'-KINASE-RELATED"/>
    <property type="match status" value="1"/>
</dbReference>
<dbReference type="InterPro" id="IPR002201">
    <property type="entry name" value="Glyco_trans_9"/>
</dbReference>
<name>A0A9X4R483_9BURK</name>
<dbReference type="Gene3D" id="3.40.50.2000">
    <property type="entry name" value="Glycogen Phosphorylase B"/>
    <property type="match status" value="2"/>
</dbReference>
<dbReference type="GO" id="GO:0009244">
    <property type="term" value="P:lipopolysaccharide core region biosynthetic process"/>
    <property type="evidence" value="ECO:0007669"/>
    <property type="project" value="TreeGrafter"/>
</dbReference>
<keyword evidence="1" id="KW-0328">Glycosyltransferase</keyword>
<evidence type="ECO:0000313" key="3">
    <source>
        <dbReference type="EMBL" id="MDG0862977.1"/>
    </source>
</evidence>
<dbReference type="SUPFAM" id="SSF53756">
    <property type="entry name" value="UDP-Glycosyltransferase/glycogen phosphorylase"/>
    <property type="match status" value="1"/>
</dbReference>
<dbReference type="Proteomes" id="UP001152766">
    <property type="component" value="Unassembled WGS sequence"/>
</dbReference>
<proteinExistence type="predicted"/>
<keyword evidence="4" id="KW-1185">Reference proteome</keyword>
<evidence type="ECO:0000256" key="1">
    <source>
        <dbReference type="ARBA" id="ARBA00022676"/>
    </source>
</evidence>
<reference evidence="3" key="1">
    <citation type="submission" date="2019-02" db="EMBL/GenBank/DDBJ databases">
        <title>Draft genome of the type strain Pelomonas aquatica CCUG 52575T.</title>
        <authorList>
            <person name="Gomila M."/>
            <person name="Lalucat J."/>
        </authorList>
    </citation>
    <scope>NUCLEOTIDE SEQUENCE</scope>
    <source>
        <strain evidence="3">CCUG 52575</strain>
    </source>
</reference>
<organism evidence="3 4">
    <name type="scientific">Pelomonas aquatica</name>
    <dbReference type="NCBI Taxonomy" id="431058"/>
    <lineage>
        <taxon>Bacteria</taxon>
        <taxon>Pseudomonadati</taxon>
        <taxon>Pseudomonadota</taxon>
        <taxon>Betaproteobacteria</taxon>
        <taxon>Burkholderiales</taxon>
        <taxon>Sphaerotilaceae</taxon>
        <taxon>Roseateles</taxon>
    </lineage>
</organism>
<gene>
    <name evidence="3" type="ORF">EXJ73_10885</name>
</gene>
<evidence type="ECO:0000313" key="4">
    <source>
        <dbReference type="Proteomes" id="UP001152766"/>
    </source>
</evidence>
<dbReference type="InterPro" id="IPR051199">
    <property type="entry name" value="LPS_LOS_Heptosyltrfase"/>
</dbReference>